<evidence type="ECO:0000256" key="4">
    <source>
        <dbReference type="PIRSR" id="PIRSR000097-1"/>
    </source>
</evidence>
<comment type="caution">
    <text evidence="8">The sequence shown here is derived from an EMBL/GenBank/DDBJ whole genome shotgun (WGS) entry which is preliminary data.</text>
</comment>
<feature type="site" description="Lowers pKa of active site Tyr" evidence="6">
    <location>
        <position position="78"/>
    </location>
</feature>
<evidence type="ECO:0000256" key="5">
    <source>
        <dbReference type="PIRSR" id="PIRSR000097-2"/>
    </source>
</evidence>
<dbReference type="GO" id="GO:0016616">
    <property type="term" value="F:oxidoreductase activity, acting on the CH-OH group of donors, NAD or NADP as acceptor"/>
    <property type="evidence" value="ECO:0007669"/>
    <property type="project" value="UniProtKB-ARBA"/>
</dbReference>
<feature type="domain" description="NADP-dependent oxidoreductase" evidence="7">
    <location>
        <begin position="24"/>
        <end position="262"/>
    </location>
</feature>
<comment type="similarity">
    <text evidence="1">Belongs to the aldo/keto reductase family.</text>
</comment>
<evidence type="ECO:0000259" key="7">
    <source>
        <dbReference type="Pfam" id="PF00248"/>
    </source>
</evidence>
<dbReference type="FunFam" id="3.20.20.100:FF:000015">
    <property type="entry name" value="Oxidoreductase, aldo/keto reductase family"/>
    <property type="match status" value="1"/>
</dbReference>
<proteinExistence type="inferred from homology"/>
<evidence type="ECO:0000313" key="8">
    <source>
        <dbReference type="EMBL" id="HIS46339.1"/>
    </source>
</evidence>
<name>A0A9D1F2K4_9FIRM</name>
<evidence type="ECO:0000256" key="1">
    <source>
        <dbReference type="ARBA" id="ARBA00007905"/>
    </source>
</evidence>
<dbReference type="PANTHER" id="PTHR43827:SF3">
    <property type="entry name" value="NADP-DEPENDENT OXIDOREDUCTASE DOMAIN-CONTAINING PROTEIN"/>
    <property type="match status" value="1"/>
</dbReference>
<dbReference type="InterPro" id="IPR020471">
    <property type="entry name" value="AKR"/>
</dbReference>
<dbReference type="PROSITE" id="PS00798">
    <property type="entry name" value="ALDOKETO_REDUCTASE_1"/>
    <property type="match status" value="1"/>
</dbReference>
<reference evidence="8" key="2">
    <citation type="journal article" date="2021" name="PeerJ">
        <title>Extensive microbial diversity within the chicken gut microbiome revealed by metagenomics and culture.</title>
        <authorList>
            <person name="Gilroy R."/>
            <person name="Ravi A."/>
            <person name="Getino M."/>
            <person name="Pursley I."/>
            <person name="Horton D.L."/>
            <person name="Alikhan N.F."/>
            <person name="Baker D."/>
            <person name="Gharbi K."/>
            <person name="Hall N."/>
            <person name="Watson M."/>
            <person name="Adriaenssens E.M."/>
            <person name="Foster-Nyarko E."/>
            <person name="Jarju S."/>
            <person name="Secka A."/>
            <person name="Antonio M."/>
            <person name="Oren A."/>
            <person name="Chaudhuri R.R."/>
            <person name="La Ragione R."/>
            <person name="Hildebrand F."/>
            <person name="Pallen M.J."/>
        </authorList>
    </citation>
    <scope>NUCLEOTIDE SEQUENCE</scope>
    <source>
        <strain evidence="8">CHK178-757</strain>
    </source>
</reference>
<protein>
    <submittedName>
        <fullName evidence="8">Aldo/keto reductase</fullName>
    </submittedName>
</protein>
<dbReference type="EMBL" id="DVIT01000009">
    <property type="protein sequence ID" value="HIS46339.1"/>
    <property type="molecule type" value="Genomic_DNA"/>
</dbReference>
<accession>A0A9D1F2K4</accession>
<evidence type="ECO:0000256" key="6">
    <source>
        <dbReference type="PIRSR" id="PIRSR000097-3"/>
    </source>
</evidence>
<dbReference type="Proteomes" id="UP000823927">
    <property type="component" value="Unassembled WGS sequence"/>
</dbReference>
<dbReference type="SUPFAM" id="SSF51430">
    <property type="entry name" value="NAD(P)-linked oxidoreductase"/>
    <property type="match status" value="1"/>
</dbReference>
<dbReference type="InterPro" id="IPR018170">
    <property type="entry name" value="Aldo/ket_reductase_CS"/>
</dbReference>
<feature type="binding site" evidence="5">
    <location>
        <position position="112"/>
    </location>
    <ligand>
        <name>substrate</name>
    </ligand>
</feature>
<dbReference type="PANTHER" id="PTHR43827">
    <property type="entry name" value="2,5-DIKETO-D-GLUCONIC ACID REDUCTASE"/>
    <property type="match status" value="1"/>
</dbReference>
<evidence type="ECO:0000313" key="9">
    <source>
        <dbReference type="Proteomes" id="UP000823927"/>
    </source>
</evidence>
<dbReference type="CDD" id="cd19133">
    <property type="entry name" value="AKR_AKR5F1"/>
    <property type="match status" value="1"/>
</dbReference>
<keyword evidence="2" id="KW-0521">NADP</keyword>
<reference evidence="8" key="1">
    <citation type="submission" date="2020-10" db="EMBL/GenBank/DDBJ databases">
        <authorList>
            <person name="Gilroy R."/>
        </authorList>
    </citation>
    <scope>NUCLEOTIDE SEQUENCE</scope>
    <source>
        <strain evidence="8">CHK178-757</strain>
    </source>
</reference>
<dbReference type="PRINTS" id="PR00069">
    <property type="entry name" value="ALDKETRDTASE"/>
</dbReference>
<dbReference type="Pfam" id="PF00248">
    <property type="entry name" value="Aldo_ket_red"/>
    <property type="match status" value="1"/>
</dbReference>
<dbReference type="AlphaFoldDB" id="A0A9D1F2K4"/>
<evidence type="ECO:0000256" key="3">
    <source>
        <dbReference type="ARBA" id="ARBA00023002"/>
    </source>
</evidence>
<dbReference type="InterPro" id="IPR023210">
    <property type="entry name" value="NADP_OxRdtase_dom"/>
</dbReference>
<dbReference type="Gene3D" id="3.20.20.100">
    <property type="entry name" value="NADP-dependent oxidoreductase domain"/>
    <property type="match status" value="1"/>
</dbReference>
<gene>
    <name evidence="8" type="ORF">IAB46_02070</name>
</gene>
<keyword evidence="3" id="KW-0560">Oxidoreductase</keyword>
<dbReference type="PIRSF" id="PIRSF000097">
    <property type="entry name" value="AKR"/>
    <property type="match status" value="1"/>
</dbReference>
<organism evidence="8 9">
    <name type="scientific">Candidatus Scybalocola faecigallinarum</name>
    <dbReference type="NCBI Taxonomy" id="2840941"/>
    <lineage>
        <taxon>Bacteria</taxon>
        <taxon>Bacillati</taxon>
        <taxon>Bacillota</taxon>
        <taxon>Clostridia</taxon>
        <taxon>Lachnospirales</taxon>
        <taxon>Lachnospiraceae</taxon>
        <taxon>Lachnospiraceae incertae sedis</taxon>
        <taxon>Candidatus Scybalocola (ex Gilroy et al. 2021)</taxon>
    </lineage>
</organism>
<feature type="active site" description="Proton donor" evidence="4">
    <location>
        <position position="49"/>
    </location>
</feature>
<evidence type="ECO:0000256" key="2">
    <source>
        <dbReference type="ARBA" id="ARBA00022857"/>
    </source>
</evidence>
<dbReference type="InterPro" id="IPR036812">
    <property type="entry name" value="NAD(P)_OxRdtase_dom_sf"/>
</dbReference>
<sequence length="289" mass="33226">MEYAILSNGIKMPMEGFGVFQVRDKEECKQSVLNAIRAGYRLIDTAASYTNEDAVGEAVREAIDEGLCTREELFITSKMWVQDMENYDMAKAAIDASLKKTGLEYLDLYLLHQAMKDYFSAWRAMEDAYKEGKLRAIGVSNFYPHILTNFCETVSISPMVNQIELHPYFAQENALKTMKYYNVIPEAWAPLGGGRYKPFEDEMLKGIADAHNKTIGQVILRWNVQRGVVVIPKSTHKERIEENFNIWDFTLTDEEMKKISTLDQGYVGTAVKHFDPEFVRMCNQRKIHD</sequence>
<dbReference type="PROSITE" id="PS00063">
    <property type="entry name" value="ALDOKETO_REDUCTASE_3"/>
    <property type="match status" value="1"/>
</dbReference>